<evidence type="ECO:0000313" key="5">
    <source>
        <dbReference type="Proteomes" id="UP000032430"/>
    </source>
</evidence>
<dbReference type="InterPro" id="IPR015424">
    <property type="entry name" value="PyrdxlP-dep_Trfase"/>
</dbReference>
<dbReference type="InterPro" id="IPR015422">
    <property type="entry name" value="PyrdxlP-dep_Trfase_small"/>
</dbReference>
<dbReference type="STRING" id="1212491.LFA_3410"/>
<dbReference type="EMBL" id="LN614827">
    <property type="protein sequence ID" value="CEG58743.1"/>
    <property type="molecule type" value="Genomic_DNA"/>
</dbReference>
<dbReference type="InterPro" id="IPR015421">
    <property type="entry name" value="PyrdxlP-dep_Trfase_major"/>
</dbReference>
<dbReference type="InterPro" id="IPR000653">
    <property type="entry name" value="DegT/StrS_aminotransferase"/>
</dbReference>
<dbReference type="Proteomes" id="UP000032430">
    <property type="component" value="Chromosome I"/>
</dbReference>
<dbReference type="HOGENOM" id="CLU_346750_0_0_6"/>
<reference evidence="5" key="1">
    <citation type="submission" date="2014-09" db="EMBL/GenBank/DDBJ databases">
        <authorList>
            <person name="Gomez-Valero L."/>
        </authorList>
    </citation>
    <scope>NUCLEOTIDE SEQUENCE [LARGE SCALE GENOMIC DNA]</scope>
    <source>
        <strain evidence="5">ATCC700992</strain>
    </source>
</reference>
<dbReference type="Gene3D" id="3.90.1150.10">
    <property type="entry name" value="Aspartate Aminotransferase, domain 1"/>
    <property type="match status" value="1"/>
</dbReference>
<dbReference type="PANTHER" id="PTHR30244:SF34">
    <property type="entry name" value="DTDP-4-AMINO-4,6-DIDEOXYGALACTOSE TRANSAMINASE"/>
    <property type="match status" value="1"/>
</dbReference>
<dbReference type="SUPFAM" id="SSF53383">
    <property type="entry name" value="PLP-dependent transferases"/>
    <property type="match status" value="1"/>
</dbReference>
<evidence type="ECO:0000256" key="3">
    <source>
        <dbReference type="RuleBase" id="RU004508"/>
    </source>
</evidence>
<dbReference type="KEGG" id="lfa:LFA_3410"/>
<dbReference type="GO" id="GO:0008483">
    <property type="term" value="F:transaminase activity"/>
    <property type="evidence" value="ECO:0007669"/>
    <property type="project" value="TreeGrafter"/>
</dbReference>
<proteinExistence type="inferred from homology"/>
<protein>
    <recommendedName>
        <fullName evidence="6">DegT/DnrJ/EryC1/StrS aminotransferase</fullName>
    </recommendedName>
</protein>
<evidence type="ECO:0000313" key="4">
    <source>
        <dbReference type="EMBL" id="CEG58743.1"/>
    </source>
</evidence>
<dbReference type="OrthoDB" id="9804264at2"/>
<dbReference type="Pfam" id="PF01041">
    <property type="entry name" value="DegT_DnrJ_EryC1"/>
    <property type="match status" value="2"/>
</dbReference>
<evidence type="ECO:0000256" key="2">
    <source>
        <dbReference type="ARBA" id="ARBA00037999"/>
    </source>
</evidence>
<dbReference type="PANTHER" id="PTHR30244">
    <property type="entry name" value="TRANSAMINASE"/>
    <property type="match status" value="1"/>
</dbReference>
<sequence>MKQLRCVWFTKAKEIDDCVWNKLLRDERHAQSWYSALDQANLSDKTQFYYGVFYDGNEPVALIPAFLKLFPIDFIMPDLISKLVGFIDKYIYDIRYKKVLFIGSYVDYGVIGINEQYSFEQIQPQISNEIDLQSKRLAASIIVWKDFPIDVRDLFKDEGFITCCSFPDVYNEIKGSSFEEYVHHKPYLIRKKIKRKIKEYSADSYEFFSIQQPDVKELEPIYDCFAQIEKKYDHHKLKFEQVNFDYFKSSSADSHFIYLGLRDKQSKTIINVVQCIQTPDRLFQVFYGFNCNEFSARGGYYFLLQKKVIEYCIKHGIKTLYDGQNQYTPKLDMGGQLFPLYNAIKCYSPVLHWFLSKLMKNLRWSDLSPELATYFNAHPDALPHDPPKLKRYDYWRALWHSLPPTAGYRIYFRDFFIKHPSMKEAKITQEELCKKSLAVSFVHLTSSGTAALFIILQAIKTLTEARTVIVPAYTCPLVALAIARAGFQMRLCDSNGVDFNFDTRQLTQLCHSSTDIAAILITHLGGIPANINDVDEVIKQTGKNIFLIEDAAQSFGSMAKNKPVGASGDFAVFSFAAGKGATLYEGGLVVSKQGHFIGALQNAIASFEQSKPWLEVLRVLQLFGYWLFYRPGLFFGVYTLPQAFWAGKNNMINALGEDFSSSFPVHKVSNLRVYLGFANFNRTAGEIAHQRQQAKFYLQALSDNKTMQVLGADLPDGDRVTYPFISLLIAKNRERLFPNLALQALGVSLLFAKVLPEYPYLKRYLPGESPENYPNAVKLCETLTTLTTTRFIKPKEIYDVVRLIRALVETTDKG</sequence>
<accession>A0A098G8D4</accession>
<dbReference type="InterPro" id="IPR016181">
    <property type="entry name" value="Acyl_CoA_acyltransferase"/>
</dbReference>
<gene>
    <name evidence="4" type="ORF">LFA_3410</name>
</gene>
<comment type="similarity">
    <text evidence="2 3">Belongs to the DegT/DnrJ/EryC1 family.</text>
</comment>
<dbReference type="GO" id="GO:0030170">
    <property type="term" value="F:pyridoxal phosphate binding"/>
    <property type="evidence" value="ECO:0007669"/>
    <property type="project" value="TreeGrafter"/>
</dbReference>
<dbReference type="GO" id="GO:0000271">
    <property type="term" value="P:polysaccharide biosynthetic process"/>
    <property type="evidence" value="ECO:0007669"/>
    <property type="project" value="TreeGrafter"/>
</dbReference>
<dbReference type="RefSeq" id="WP_052674008.1">
    <property type="nucleotide sequence ID" value="NZ_LN614827.1"/>
</dbReference>
<keyword evidence="5" id="KW-1185">Reference proteome</keyword>
<evidence type="ECO:0008006" key="6">
    <source>
        <dbReference type="Google" id="ProtNLM"/>
    </source>
</evidence>
<name>A0A098G8D4_9GAMM</name>
<evidence type="ECO:0000256" key="1">
    <source>
        <dbReference type="ARBA" id="ARBA00022898"/>
    </source>
</evidence>
<dbReference type="Gene3D" id="3.40.640.10">
    <property type="entry name" value="Type I PLP-dependent aspartate aminotransferase-like (Major domain)"/>
    <property type="match status" value="1"/>
</dbReference>
<dbReference type="AlphaFoldDB" id="A0A098G8D4"/>
<dbReference type="SUPFAM" id="SSF55729">
    <property type="entry name" value="Acyl-CoA N-acyltransferases (Nat)"/>
    <property type="match status" value="1"/>
</dbReference>
<keyword evidence="1 3" id="KW-0663">Pyridoxal phosphate</keyword>
<organism evidence="4 5">
    <name type="scientific">Legionella fallonii LLAP-10</name>
    <dbReference type="NCBI Taxonomy" id="1212491"/>
    <lineage>
        <taxon>Bacteria</taxon>
        <taxon>Pseudomonadati</taxon>
        <taxon>Pseudomonadota</taxon>
        <taxon>Gammaproteobacteria</taxon>
        <taxon>Legionellales</taxon>
        <taxon>Legionellaceae</taxon>
        <taxon>Legionella</taxon>
    </lineage>
</organism>